<keyword evidence="4" id="KW-1185">Reference proteome</keyword>
<dbReference type="InterPro" id="IPR011235">
    <property type="entry name" value="MepB-like"/>
</dbReference>
<dbReference type="AlphaFoldDB" id="A0AAW5VIH2"/>
<evidence type="ECO:0000313" key="3">
    <source>
        <dbReference type="Proteomes" id="UP001208540"/>
    </source>
</evidence>
<protein>
    <submittedName>
        <fullName evidence="2">MepB family protein</fullName>
    </submittedName>
</protein>
<reference evidence="2 4" key="1">
    <citation type="submission" date="2022-06" db="EMBL/GenBank/DDBJ databases">
        <title>Leptospira isolates from biofilms formed at urban environments.</title>
        <authorList>
            <person name="Ribeiro P.S."/>
            <person name="Sousa T."/>
            <person name="Carvalho N."/>
            <person name="Aburjaile F."/>
            <person name="Neves F."/>
            <person name="Oliveira D."/>
            <person name="Blanco L."/>
            <person name="Lima J."/>
            <person name="Costa F."/>
            <person name="Brenig B."/>
            <person name="Soares S."/>
            <person name="Ramos R."/>
            <person name="Goes-Neto A."/>
            <person name="Matiuzzi M."/>
            <person name="Azevedo V."/>
            <person name="Ristow P."/>
        </authorList>
    </citation>
    <scope>NUCLEOTIDE SEQUENCE</scope>
    <source>
        <strain evidence="1 4">VSF19</strain>
        <strain evidence="2">VSF20</strain>
    </source>
</reference>
<evidence type="ECO:0000313" key="4">
    <source>
        <dbReference type="Proteomes" id="UP001208912"/>
    </source>
</evidence>
<sequence>MKSSSAAITKLPKFLSRLQISLFDPYQLFIKEVHLETESKDYNACYFKLKNKNVVFRTAKTTPKKIGQFVTLWKRNKNGPIEPFRFQESADLYIIETINRNQIGYFLFAKEILNEKGILFGKHKGKRGFRVYPSWDKPKNKQGNTTQIWQIPYFHEIIENRQELNTLKKQLEIFIK</sequence>
<dbReference type="EMBL" id="JAMQPM010000006">
    <property type="protein sequence ID" value="MCW7527511.1"/>
    <property type="molecule type" value="Genomic_DNA"/>
</dbReference>
<dbReference type="Pfam" id="PF08877">
    <property type="entry name" value="MepB-like"/>
    <property type="match status" value="1"/>
</dbReference>
<dbReference type="InterPro" id="IPR038231">
    <property type="entry name" value="MepB-like_sf"/>
</dbReference>
<comment type="caution">
    <text evidence="2">The sequence shown here is derived from an EMBL/GenBank/DDBJ whole genome shotgun (WGS) entry which is preliminary data.</text>
</comment>
<dbReference type="Proteomes" id="UP001208912">
    <property type="component" value="Unassembled WGS sequence"/>
</dbReference>
<dbReference type="Gene3D" id="3.40.1350.140">
    <property type="entry name" value="MepB-like"/>
    <property type="match status" value="1"/>
</dbReference>
<dbReference type="PIRSF" id="PIRSF032285">
    <property type="entry name" value="UCP032285"/>
    <property type="match status" value="1"/>
</dbReference>
<dbReference type="RefSeq" id="WP_265352660.1">
    <property type="nucleotide sequence ID" value="NZ_JAMQPL010000006.1"/>
</dbReference>
<dbReference type="EMBL" id="JAMQPL010000006">
    <property type="protein sequence ID" value="MCW7531366.1"/>
    <property type="molecule type" value="Genomic_DNA"/>
</dbReference>
<gene>
    <name evidence="1" type="ORF">ND861_14220</name>
    <name evidence="2" type="ORF">ND862_14170</name>
</gene>
<name>A0AAW5VIH2_9LEPT</name>
<proteinExistence type="predicted"/>
<evidence type="ECO:0000313" key="1">
    <source>
        <dbReference type="EMBL" id="MCW7527511.1"/>
    </source>
</evidence>
<evidence type="ECO:0000313" key="2">
    <source>
        <dbReference type="EMBL" id="MCW7531366.1"/>
    </source>
</evidence>
<dbReference type="Proteomes" id="UP001208540">
    <property type="component" value="Unassembled WGS sequence"/>
</dbReference>
<organism evidence="2 3">
    <name type="scientific">Leptospira soteropolitanensis</name>
    <dbReference type="NCBI Taxonomy" id="2950025"/>
    <lineage>
        <taxon>Bacteria</taxon>
        <taxon>Pseudomonadati</taxon>
        <taxon>Spirochaetota</taxon>
        <taxon>Spirochaetia</taxon>
        <taxon>Leptospirales</taxon>
        <taxon>Leptospiraceae</taxon>
        <taxon>Leptospira</taxon>
    </lineage>
</organism>
<accession>A0AAW5VIH2</accession>